<organism evidence="3">
    <name type="scientific">Auxenochlorella protothecoides</name>
    <name type="common">Green microalga</name>
    <name type="synonym">Chlorella protothecoides</name>
    <dbReference type="NCBI Taxonomy" id="3075"/>
    <lineage>
        <taxon>Eukaryota</taxon>
        <taxon>Viridiplantae</taxon>
        <taxon>Chlorophyta</taxon>
        <taxon>core chlorophytes</taxon>
        <taxon>Trebouxiophyceae</taxon>
        <taxon>Chlorellales</taxon>
        <taxon>Chlorellaceae</taxon>
        <taxon>Auxenochlorella</taxon>
    </lineage>
</organism>
<feature type="region of interest" description="Disordered" evidence="1">
    <location>
        <begin position="1"/>
        <end position="33"/>
    </location>
</feature>
<dbReference type="InterPro" id="IPR029058">
    <property type="entry name" value="AB_hydrolase_fold"/>
</dbReference>
<reference evidence="3" key="1">
    <citation type="submission" date="2015-08" db="EMBL/GenBank/DDBJ databases">
        <authorList>
            <person name="Babu N.S."/>
            <person name="Beckwith C.J."/>
            <person name="Beseler K.G."/>
            <person name="Brison A."/>
            <person name="Carone J.V."/>
            <person name="Caskin T.P."/>
            <person name="Diamond M."/>
            <person name="Durham M.E."/>
            <person name="Foxe J.M."/>
            <person name="Go M."/>
            <person name="Henderson B.A."/>
            <person name="Jones I.B."/>
            <person name="McGettigan J.A."/>
            <person name="Micheletti S.J."/>
            <person name="Nasrallah M.E."/>
            <person name="Ortiz D."/>
            <person name="Piller C.R."/>
            <person name="Privatt S.R."/>
            <person name="Schneider S.L."/>
            <person name="Sharp S."/>
            <person name="Smith T.C."/>
            <person name="Stanton J.D."/>
            <person name="Ullery H.E."/>
            <person name="Wilson R.J."/>
            <person name="Serrano M.G."/>
            <person name="Buck G."/>
            <person name="Lee V."/>
            <person name="Wang Y."/>
            <person name="Carvalho R."/>
            <person name="Voegtly L."/>
            <person name="Shi R."/>
            <person name="Duckworth R."/>
            <person name="Johnson A."/>
            <person name="Loviza R."/>
            <person name="Walstead R."/>
            <person name="Shah Z."/>
            <person name="Kiflezghi M."/>
            <person name="Wade K."/>
            <person name="Ball S.L."/>
            <person name="Bradley K.W."/>
            <person name="Asai D.J."/>
            <person name="Bowman C.A."/>
            <person name="Russell D.A."/>
            <person name="Pope W.H."/>
            <person name="Jacobs-Sera D."/>
            <person name="Hendrix R.W."/>
            <person name="Hatfull G.F."/>
        </authorList>
    </citation>
    <scope>NUCLEOTIDE SEQUENCE</scope>
</reference>
<evidence type="ECO:0000256" key="1">
    <source>
        <dbReference type="SAM" id="MobiDB-lite"/>
    </source>
</evidence>
<evidence type="ECO:0000313" key="3">
    <source>
        <dbReference type="EMBL" id="JAT70736.1"/>
    </source>
</evidence>
<accession>A0A1D1ZUV7</accession>
<dbReference type="AlphaFoldDB" id="A0A1D1ZUV7"/>
<dbReference type="EMBL" id="GDKF01007886">
    <property type="protein sequence ID" value="JAT70736.1"/>
    <property type="molecule type" value="Transcribed_RNA"/>
</dbReference>
<feature type="domain" description="Fungal lipase-type" evidence="2">
    <location>
        <begin position="166"/>
        <end position="296"/>
    </location>
</feature>
<dbReference type="SUPFAM" id="SSF53474">
    <property type="entry name" value="alpha/beta-Hydrolases"/>
    <property type="match status" value="1"/>
</dbReference>
<protein>
    <recommendedName>
        <fullName evidence="2">Fungal lipase-type domain-containing protein</fullName>
    </recommendedName>
</protein>
<dbReference type="PANTHER" id="PTHR47523:SF1">
    <property type="entry name" value="F21O3.11 PROTEIN"/>
    <property type="match status" value="1"/>
</dbReference>
<sequence>MEHVANSGGARLANGTDQMPRTLPQQHSLPGLHALHFPKSTSQRVRDMETMARAVSTGPSMQRTMRTKVVLNMAAVSTGRQVHIPTPLSHLNCPSSPISFQDVAAAAVLSETVYRAVDFGEGRAEEALLALQSRMPVPIKLEHVGWSPAGQRQRYLIASMDDALYVAFLGTKLPRDHMANLDARLTRLWPDSPAAAHSGYSGRASLIPIQQLFALAAVQGKRLVLAGHSMGGAVATLCALSLLRSLPLSAHGLVACVGFATPPLGNAHLAGMVTGEGWDSRIHNYLLPEDWVPELINSLRRLNRPREGERKGLVEDSKYAARTATAIHERVCCGTGPRHRPFWAALSRHPAARRVGLAA</sequence>
<feature type="compositionally biased region" description="Polar residues" evidence="1">
    <location>
        <begin position="15"/>
        <end position="28"/>
    </location>
</feature>
<proteinExistence type="predicted"/>
<dbReference type="Gene3D" id="3.40.50.1820">
    <property type="entry name" value="alpha/beta hydrolase"/>
    <property type="match status" value="1"/>
</dbReference>
<evidence type="ECO:0000259" key="2">
    <source>
        <dbReference type="Pfam" id="PF01764"/>
    </source>
</evidence>
<name>A0A1D1ZUV7_AUXPR</name>
<dbReference type="InterPro" id="IPR002921">
    <property type="entry name" value="Fungal_lipase-type"/>
</dbReference>
<dbReference type="GO" id="GO:0006629">
    <property type="term" value="P:lipid metabolic process"/>
    <property type="evidence" value="ECO:0007669"/>
    <property type="project" value="InterPro"/>
</dbReference>
<gene>
    <name evidence="3" type="ORF">g.15465</name>
</gene>
<dbReference type="PANTHER" id="PTHR47523">
    <property type="entry name" value="F21O3.11 PROTEIN"/>
    <property type="match status" value="1"/>
</dbReference>
<dbReference type="Pfam" id="PF01764">
    <property type="entry name" value="Lipase_3"/>
    <property type="match status" value="1"/>
</dbReference>